<evidence type="ECO:0000313" key="3">
    <source>
        <dbReference type="Proteomes" id="UP000297891"/>
    </source>
</evidence>
<proteinExistence type="predicted"/>
<dbReference type="RefSeq" id="WP_100789090.1">
    <property type="nucleotide sequence ID" value="NZ_NPDQ01000001.1"/>
</dbReference>
<name>A0A2M9Y6A1_9LEPT</name>
<evidence type="ECO:0000259" key="1">
    <source>
        <dbReference type="Pfam" id="PF16363"/>
    </source>
</evidence>
<dbReference type="InterPro" id="IPR036291">
    <property type="entry name" value="NAD(P)-bd_dom_sf"/>
</dbReference>
<dbReference type="Gene3D" id="3.90.25.10">
    <property type="entry name" value="UDP-galactose 4-epimerase, domain 1"/>
    <property type="match status" value="1"/>
</dbReference>
<gene>
    <name evidence="2" type="ORF">EHQ30_04825</name>
</gene>
<dbReference type="Gene3D" id="3.40.50.720">
    <property type="entry name" value="NAD(P)-binding Rossmann-like Domain"/>
    <property type="match status" value="1"/>
</dbReference>
<keyword evidence="3" id="KW-1185">Reference proteome</keyword>
<dbReference type="EMBL" id="RQFP01000001">
    <property type="protein sequence ID" value="TGK95955.1"/>
    <property type="molecule type" value="Genomic_DNA"/>
</dbReference>
<dbReference type="SUPFAM" id="SSF51735">
    <property type="entry name" value="NAD(P)-binding Rossmann-fold domains"/>
    <property type="match status" value="1"/>
</dbReference>
<sequence length="306" mass="34539">MKKKHILVTGASGFVGSYLLPALESQGESQIHSFQGDIRDRETVTRNLEEVQPDTLIHLAAQAFVPIAIENPWETEEINVRGTLNLLESLHRLQRPCKMLYVSSADVYGKQNLSLLPLKESFLPNPVNPYAGSKLAAESYCRQYAQYSPYVSVVIARPFNHIGIGQRKEFVIPNFCTQIIEAKHRGNSVIAVGDLEPTRDFSHVEDIVSGYLTLIEKGESGEIYNICSGEERSIRYMLEELVKFSGAKIRFEVDPNRVRASETSKVYGDNSKLKALGWKNKHSLSETLKQIYDQLESDFLRSKQTD</sequence>
<evidence type="ECO:0000313" key="2">
    <source>
        <dbReference type="EMBL" id="TGK95955.1"/>
    </source>
</evidence>
<dbReference type="Proteomes" id="UP000297891">
    <property type="component" value="Unassembled WGS sequence"/>
</dbReference>
<accession>A0A2M9Y6A1</accession>
<dbReference type="OrthoDB" id="9789543at2"/>
<feature type="domain" description="NAD(P)-binding" evidence="1">
    <location>
        <begin position="27"/>
        <end position="290"/>
    </location>
</feature>
<dbReference type="PANTHER" id="PTHR43000">
    <property type="entry name" value="DTDP-D-GLUCOSE 4,6-DEHYDRATASE-RELATED"/>
    <property type="match status" value="1"/>
</dbReference>
<reference evidence="2" key="1">
    <citation type="journal article" date="2019" name="PLoS Negl. Trop. Dis.">
        <title>Revisiting the worldwide diversity of Leptospira species in the environment.</title>
        <authorList>
            <person name="Vincent A.T."/>
            <person name="Schiettekatte O."/>
            <person name="Bourhy P."/>
            <person name="Veyrier F.J."/>
            <person name="Picardeau M."/>
        </authorList>
    </citation>
    <scope>NUCLEOTIDE SEQUENCE [LARGE SCALE GENOMIC DNA]</scope>
    <source>
        <strain evidence="2">201800277</strain>
    </source>
</reference>
<dbReference type="InterPro" id="IPR016040">
    <property type="entry name" value="NAD(P)-bd_dom"/>
</dbReference>
<protein>
    <submittedName>
        <fullName evidence="2">NAD-dependent epimerase/dehydratase family protein</fullName>
    </submittedName>
</protein>
<dbReference type="AlphaFoldDB" id="A0A2M9Y6A1"/>
<comment type="caution">
    <text evidence="2">The sequence shown here is derived from an EMBL/GenBank/DDBJ whole genome shotgun (WGS) entry which is preliminary data.</text>
</comment>
<dbReference type="Pfam" id="PF16363">
    <property type="entry name" value="GDP_Man_Dehyd"/>
    <property type="match status" value="1"/>
</dbReference>
<organism evidence="2 3">
    <name type="scientific">Leptospira brenneri</name>
    <dbReference type="NCBI Taxonomy" id="2023182"/>
    <lineage>
        <taxon>Bacteria</taxon>
        <taxon>Pseudomonadati</taxon>
        <taxon>Spirochaetota</taxon>
        <taxon>Spirochaetia</taxon>
        <taxon>Leptospirales</taxon>
        <taxon>Leptospiraceae</taxon>
        <taxon>Leptospira</taxon>
    </lineage>
</organism>